<sequence length="135" mass="15709">MNIYRKSAILPRSAITNEVSRSFDCQDRRFKETFIERHYLNENTRLEKILTNFYMGNRRLPEFYRNLLMLGGSNFIPEVIKKLWFKKLSMSLSVALIGSNVKNINELVKLSDDFREMSNHSGAHTLAVTSSDTNN</sequence>
<reference evidence="2" key="1">
    <citation type="submission" date="2014-03" db="EMBL/GenBank/DDBJ databases">
        <authorList>
            <person name="Aksoy S."/>
            <person name="Warren W."/>
            <person name="Wilson R.K."/>
        </authorList>
    </citation>
    <scope>NUCLEOTIDE SEQUENCE [LARGE SCALE GENOMIC DNA]</scope>
    <source>
        <strain evidence="2">IAEA</strain>
    </source>
</reference>
<dbReference type="EnsemblMetazoa" id="GPAI018896-RA">
    <property type="protein sequence ID" value="GPAI018896-PA"/>
    <property type="gene ID" value="GPAI018896"/>
</dbReference>
<keyword evidence="2" id="KW-1185">Reference proteome</keyword>
<name>A0A1A9ZM45_GLOPL</name>
<reference evidence="1" key="2">
    <citation type="submission" date="2020-05" db="UniProtKB">
        <authorList>
            <consortium name="EnsemblMetazoa"/>
        </authorList>
    </citation>
    <scope>IDENTIFICATION</scope>
    <source>
        <strain evidence="1">IAEA</strain>
    </source>
</reference>
<dbReference type="Proteomes" id="UP000092445">
    <property type="component" value="Unassembled WGS sequence"/>
</dbReference>
<dbReference type="VEuPathDB" id="VectorBase:GPAI018896"/>
<protein>
    <submittedName>
        <fullName evidence="1">Uncharacterized protein</fullName>
    </submittedName>
</protein>
<dbReference type="AlphaFoldDB" id="A0A1A9ZM45"/>
<evidence type="ECO:0000313" key="2">
    <source>
        <dbReference type="Proteomes" id="UP000092445"/>
    </source>
</evidence>
<accession>A0A1A9ZM45</accession>
<organism evidence="1 2">
    <name type="scientific">Glossina pallidipes</name>
    <name type="common">Tsetse fly</name>
    <dbReference type="NCBI Taxonomy" id="7398"/>
    <lineage>
        <taxon>Eukaryota</taxon>
        <taxon>Metazoa</taxon>
        <taxon>Ecdysozoa</taxon>
        <taxon>Arthropoda</taxon>
        <taxon>Hexapoda</taxon>
        <taxon>Insecta</taxon>
        <taxon>Pterygota</taxon>
        <taxon>Neoptera</taxon>
        <taxon>Endopterygota</taxon>
        <taxon>Diptera</taxon>
        <taxon>Brachycera</taxon>
        <taxon>Muscomorpha</taxon>
        <taxon>Hippoboscoidea</taxon>
        <taxon>Glossinidae</taxon>
        <taxon>Glossina</taxon>
    </lineage>
</organism>
<evidence type="ECO:0000313" key="1">
    <source>
        <dbReference type="EnsemblMetazoa" id="GPAI018896-PA"/>
    </source>
</evidence>
<proteinExistence type="predicted"/>